<keyword evidence="1" id="KW-0059">Arsenical resistance</keyword>
<gene>
    <name evidence="3" type="ORF">AKJ47_01565</name>
</gene>
<accession>A0A133VBS4</accession>
<dbReference type="PATRIC" id="fig|1698276.3.peg.128"/>
<dbReference type="InterPro" id="IPR036196">
    <property type="entry name" value="Ptyr_pPase_sf"/>
</dbReference>
<reference evidence="3 4" key="1">
    <citation type="journal article" date="2016" name="Sci. Rep.">
        <title>Metabolic traits of an uncultured archaeal lineage -MSBL1- from brine pools of the Red Sea.</title>
        <authorList>
            <person name="Mwirichia R."/>
            <person name="Alam I."/>
            <person name="Rashid M."/>
            <person name="Vinu M."/>
            <person name="Ba-Alawi W."/>
            <person name="Anthony Kamau A."/>
            <person name="Kamanda Ngugi D."/>
            <person name="Goker M."/>
            <person name="Klenk H.P."/>
            <person name="Bajic V."/>
            <person name="Stingl U."/>
        </authorList>
    </citation>
    <scope>NUCLEOTIDE SEQUENCE [LARGE SCALE GENOMIC DNA]</scope>
    <source>
        <strain evidence="3">SCGC-AAA261G05</strain>
    </source>
</reference>
<keyword evidence="4" id="KW-1185">Reference proteome</keyword>
<feature type="domain" description="Phosphotyrosine protein phosphatase I" evidence="2">
    <location>
        <begin position="1"/>
        <end position="126"/>
    </location>
</feature>
<evidence type="ECO:0000313" key="3">
    <source>
        <dbReference type="EMBL" id="KXB03867.1"/>
    </source>
</evidence>
<dbReference type="Pfam" id="PF01451">
    <property type="entry name" value="LMWPc"/>
    <property type="match status" value="1"/>
</dbReference>
<dbReference type="InterPro" id="IPR023485">
    <property type="entry name" value="Ptyr_pPase"/>
</dbReference>
<proteinExistence type="predicted"/>
<evidence type="ECO:0000259" key="2">
    <source>
        <dbReference type="SMART" id="SM00226"/>
    </source>
</evidence>
<dbReference type="PANTHER" id="PTHR43428">
    <property type="entry name" value="ARSENATE REDUCTASE"/>
    <property type="match status" value="1"/>
</dbReference>
<evidence type="ECO:0000313" key="4">
    <source>
        <dbReference type="Proteomes" id="UP000070405"/>
    </source>
</evidence>
<organism evidence="3 4">
    <name type="scientific">candidate division MSBL1 archaeon SCGC-AAA261G05</name>
    <dbReference type="NCBI Taxonomy" id="1698276"/>
    <lineage>
        <taxon>Archaea</taxon>
        <taxon>Methanobacteriati</taxon>
        <taxon>Methanobacteriota</taxon>
        <taxon>candidate division MSBL1</taxon>
    </lineage>
</organism>
<sequence length="130" mass="14365">MRILFACVGNSARSQMAEGFAKHYSDDIQATSAGTSPASKISKKAVKVMSEKGIDISQQKPSLINPSEVKDVDLIITMGCGPDACPTAPPEKVREWKIDDPCGRSIEDFRKIRDKIENKVRELIKEIRSD</sequence>
<dbReference type="Proteomes" id="UP000070405">
    <property type="component" value="Unassembled WGS sequence"/>
</dbReference>
<dbReference type="AlphaFoldDB" id="A0A133VBS4"/>
<dbReference type="SMART" id="SM00226">
    <property type="entry name" value="LMWPc"/>
    <property type="match status" value="1"/>
</dbReference>
<name>A0A133VBS4_9EURY</name>
<dbReference type="Gene3D" id="3.40.50.2300">
    <property type="match status" value="1"/>
</dbReference>
<dbReference type="CDD" id="cd16345">
    <property type="entry name" value="LMWP_ArsC"/>
    <property type="match status" value="1"/>
</dbReference>
<dbReference type="SUPFAM" id="SSF52788">
    <property type="entry name" value="Phosphotyrosine protein phosphatases I"/>
    <property type="match status" value="1"/>
</dbReference>
<comment type="caution">
    <text evidence="3">The sequence shown here is derived from an EMBL/GenBank/DDBJ whole genome shotgun (WGS) entry which is preliminary data.</text>
</comment>
<dbReference type="PANTHER" id="PTHR43428:SF1">
    <property type="entry name" value="ARSENATE REDUCTASE"/>
    <property type="match status" value="1"/>
</dbReference>
<protein>
    <recommendedName>
        <fullName evidence="2">Phosphotyrosine protein phosphatase I domain-containing protein</fullName>
    </recommendedName>
</protein>
<dbReference type="GO" id="GO:0046685">
    <property type="term" value="P:response to arsenic-containing substance"/>
    <property type="evidence" value="ECO:0007669"/>
    <property type="project" value="UniProtKB-KW"/>
</dbReference>
<evidence type="ECO:0000256" key="1">
    <source>
        <dbReference type="ARBA" id="ARBA00022849"/>
    </source>
</evidence>
<dbReference type="EMBL" id="LHYA01000013">
    <property type="protein sequence ID" value="KXB03867.1"/>
    <property type="molecule type" value="Genomic_DNA"/>
</dbReference>